<feature type="transmembrane region" description="Helical" evidence="5">
    <location>
        <begin position="106"/>
        <end position="123"/>
    </location>
</feature>
<dbReference type="InterPro" id="IPR050638">
    <property type="entry name" value="AA-Vitamin_Transporters"/>
</dbReference>
<comment type="caution">
    <text evidence="7">The sequence shown here is derived from an EMBL/GenBank/DDBJ whole genome shotgun (WGS) entry which is preliminary data.</text>
</comment>
<evidence type="ECO:0000313" key="7">
    <source>
        <dbReference type="EMBL" id="GGF05041.1"/>
    </source>
</evidence>
<feature type="transmembrane region" description="Helical" evidence="5">
    <location>
        <begin position="156"/>
        <end position="175"/>
    </location>
</feature>
<evidence type="ECO:0000256" key="1">
    <source>
        <dbReference type="ARBA" id="ARBA00004141"/>
    </source>
</evidence>
<dbReference type="Proteomes" id="UP000646365">
    <property type="component" value="Unassembled WGS sequence"/>
</dbReference>
<name>A0A8J3E3A3_9PROT</name>
<dbReference type="InterPro" id="IPR037185">
    <property type="entry name" value="EmrE-like"/>
</dbReference>
<feature type="transmembrane region" description="Helical" evidence="5">
    <location>
        <begin position="81"/>
        <end position="100"/>
    </location>
</feature>
<feature type="transmembrane region" description="Helical" evidence="5">
    <location>
        <begin position="247"/>
        <end position="266"/>
    </location>
</feature>
<feature type="transmembrane region" description="Helical" evidence="5">
    <location>
        <begin position="130"/>
        <end position="150"/>
    </location>
</feature>
<feature type="transmembrane region" description="Helical" evidence="5">
    <location>
        <begin position="272"/>
        <end position="290"/>
    </location>
</feature>
<dbReference type="InterPro" id="IPR000620">
    <property type="entry name" value="EamA_dom"/>
</dbReference>
<feature type="domain" description="EamA" evidence="6">
    <location>
        <begin position="157"/>
        <end position="288"/>
    </location>
</feature>
<comment type="subcellular location">
    <subcellularLocation>
        <location evidence="1">Membrane</location>
        <topology evidence="1">Multi-pass membrane protein</topology>
    </subcellularLocation>
</comment>
<evidence type="ECO:0000256" key="5">
    <source>
        <dbReference type="SAM" id="Phobius"/>
    </source>
</evidence>
<proteinExistence type="predicted"/>
<keyword evidence="8" id="KW-1185">Reference proteome</keyword>
<evidence type="ECO:0000256" key="3">
    <source>
        <dbReference type="ARBA" id="ARBA00022989"/>
    </source>
</evidence>
<keyword evidence="2 5" id="KW-0812">Transmembrane</keyword>
<dbReference type="GO" id="GO:0016020">
    <property type="term" value="C:membrane"/>
    <property type="evidence" value="ECO:0007669"/>
    <property type="project" value="UniProtKB-SubCell"/>
</dbReference>
<feature type="transmembrane region" description="Helical" evidence="5">
    <location>
        <begin position="12"/>
        <end position="32"/>
    </location>
</feature>
<gene>
    <name evidence="7" type="ORF">GCM10011611_08110</name>
</gene>
<feature type="domain" description="EamA" evidence="6">
    <location>
        <begin position="19"/>
        <end position="146"/>
    </location>
</feature>
<organism evidence="7 8">
    <name type="scientific">Aliidongia dinghuensis</name>
    <dbReference type="NCBI Taxonomy" id="1867774"/>
    <lineage>
        <taxon>Bacteria</taxon>
        <taxon>Pseudomonadati</taxon>
        <taxon>Pseudomonadota</taxon>
        <taxon>Alphaproteobacteria</taxon>
        <taxon>Rhodospirillales</taxon>
        <taxon>Dongiaceae</taxon>
        <taxon>Aliidongia</taxon>
    </lineage>
</organism>
<keyword evidence="3 5" id="KW-1133">Transmembrane helix</keyword>
<protein>
    <recommendedName>
        <fullName evidence="6">EamA domain-containing protein</fullName>
    </recommendedName>
</protein>
<dbReference type="PANTHER" id="PTHR32322:SF9">
    <property type="entry name" value="AMINO-ACID METABOLITE EFFLUX PUMP-RELATED"/>
    <property type="match status" value="1"/>
</dbReference>
<keyword evidence="4 5" id="KW-0472">Membrane</keyword>
<dbReference type="PANTHER" id="PTHR32322">
    <property type="entry name" value="INNER MEMBRANE TRANSPORTER"/>
    <property type="match status" value="1"/>
</dbReference>
<dbReference type="Pfam" id="PF00892">
    <property type="entry name" value="EamA"/>
    <property type="match status" value="2"/>
</dbReference>
<evidence type="ECO:0000256" key="2">
    <source>
        <dbReference type="ARBA" id="ARBA00022692"/>
    </source>
</evidence>
<dbReference type="AlphaFoldDB" id="A0A8J3E3A3"/>
<dbReference type="RefSeq" id="WP_229743468.1">
    <property type="nucleotide sequence ID" value="NZ_BMJQ01000002.1"/>
</dbReference>
<sequence>MSDERATPSGTIARPAASAIGLTAVAMLAFAANSILCRLALAQGLIDPTSFTLVRIASGAFALWLILALKRQVRSVHGSWAGALALFVYAGAFSFAYIALPAGTGALLLFGAVQVTMVTTALVRGERLTLPQWFGFALALAGLTALLSPGAGAPPITGAGLMIASGVAWGAYSLLGRGTVDPLASTAGNFIRALPLAAVAMAAAMMLGPKVEVMGFVYAVMSGAVASGLGYWIWYAALRGLSPVQGASVQLSVPVITALAGAIALGEPITTRLSLCSITILGGIALVIVTRPNARRVAAR</sequence>
<reference evidence="7" key="2">
    <citation type="submission" date="2020-09" db="EMBL/GenBank/DDBJ databases">
        <authorList>
            <person name="Sun Q."/>
            <person name="Zhou Y."/>
        </authorList>
    </citation>
    <scope>NUCLEOTIDE SEQUENCE</scope>
    <source>
        <strain evidence="7">CGMCC 1.15725</strain>
    </source>
</reference>
<accession>A0A8J3E3A3</accession>
<dbReference type="EMBL" id="BMJQ01000002">
    <property type="protein sequence ID" value="GGF05041.1"/>
    <property type="molecule type" value="Genomic_DNA"/>
</dbReference>
<reference evidence="7" key="1">
    <citation type="journal article" date="2014" name="Int. J. Syst. Evol. Microbiol.">
        <title>Complete genome sequence of Corynebacterium casei LMG S-19264T (=DSM 44701T), isolated from a smear-ripened cheese.</title>
        <authorList>
            <consortium name="US DOE Joint Genome Institute (JGI-PGF)"/>
            <person name="Walter F."/>
            <person name="Albersmeier A."/>
            <person name="Kalinowski J."/>
            <person name="Ruckert C."/>
        </authorList>
    </citation>
    <scope>NUCLEOTIDE SEQUENCE</scope>
    <source>
        <strain evidence="7">CGMCC 1.15725</strain>
    </source>
</reference>
<feature type="transmembrane region" description="Helical" evidence="5">
    <location>
        <begin position="187"/>
        <end position="207"/>
    </location>
</feature>
<evidence type="ECO:0000259" key="6">
    <source>
        <dbReference type="Pfam" id="PF00892"/>
    </source>
</evidence>
<evidence type="ECO:0000313" key="8">
    <source>
        <dbReference type="Proteomes" id="UP000646365"/>
    </source>
</evidence>
<evidence type="ECO:0000256" key="4">
    <source>
        <dbReference type="ARBA" id="ARBA00023136"/>
    </source>
</evidence>
<dbReference type="SUPFAM" id="SSF103481">
    <property type="entry name" value="Multidrug resistance efflux transporter EmrE"/>
    <property type="match status" value="2"/>
</dbReference>
<feature type="transmembrane region" description="Helical" evidence="5">
    <location>
        <begin position="213"/>
        <end position="235"/>
    </location>
</feature>
<feature type="transmembrane region" description="Helical" evidence="5">
    <location>
        <begin position="52"/>
        <end position="69"/>
    </location>
</feature>